<sequence>MGLTILQVGYPLAPVGPDTVGGAEQVLYHLDAGLVARGHRSLVVAPEGSRPAGDLVPVPAVSGSLDGPVRQQAQARHARAIERALDRYGIDLVHLHGIDAFSYLPPPGVPVLVTLHLPPSWYPAETWGQGRPDTWLVPVSEHQRRQCPDSPALLPPVLNGVPAKALSSPYGKRNLLAAMGRICPEKGFEHAVDAAKAAGKPLLLAGKLYAYGAHQDYFENVLTPRLDSRRRFIGPLGFLGKRHLLGMARALLVPSLCEETSSLSSMEALACGTPVIAFPNGALPEVVEHGVTGFIVPDAAAMADAIADLGHIDPEACRATARARFSLDAMVESYLATYRRILGREARTEAA</sequence>
<dbReference type="Gene3D" id="3.40.50.2000">
    <property type="entry name" value="Glycogen Phosphorylase B"/>
    <property type="match status" value="2"/>
</dbReference>
<evidence type="ECO:0000259" key="1">
    <source>
        <dbReference type="Pfam" id="PF13439"/>
    </source>
</evidence>
<dbReference type="PANTHER" id="PTHR12526">
    <property type="entry name" value="GLYCOSYLTRANSFERASE"/>
    <property type="match status" value="1"/>
</dbReference>
<dbReference type="Pfam" id="PF13692">
    <property type="entry name" value="Glyco_trans_1_4"/>
    <property type="match status" value="1"/>
</dbReference>
<protein>
    <submittedName>
        <fullName evidence="2">Glycosyltransferase family 4 protein</fullName>
    </submittedName>
</protein>
<gene>
    <name evidence="2" type="ORF">HHL28_04225</name>
</gene>
<dbReference type="PANTHER" id="PTHR12526:SF595">
    <property type="entry name" value="BLL5217 PROTEIN"/>
    <property type="match status" value="1"/>
</dbReference>
<dbReference type="KEGG" id="acru:HHL28_04225"/>
<dbReference type="AlphaFoldDB" id="A0A858R4U6"/>
<organism evidence="2 3">
    <name type="scientific">Aerophototrophica crusticola</name>
    <dbReference type="NCBI Taxonomy" id="1709002"/>
    <lineage>
        <taxon>Bacteria</taxon>
        <taxon>Pseudomonadati</taxon>
        <taxon>Pseudomonadota</taxon>
        <taxon>Alphaproteobacteria</taxon>
        <taxon>Rhodospirillales</taxon>
        <taxon>Rhodospirillaceae</taxon>
        <taxon>Aerophototrophica</taxon>
    </lineage>
</organism>
<dbReference type="GO" id="GO:0016757">
    <property type="term" value="F:glycosyltransferase activity"/>
    <property type="evidence" value="ECO:0007669"/>
    <property type="project" value="UniProtKB-ARBA"/>
</dbReference>
<dbReference type="EMBL" id="CP051775">
    <property type="protein sequence ID" value="QJE72407.1"/>
    <property type="molecule type" value="Genomic_DNA"/>
</dbReference>
<keyword evidence="3" id="KW-1185">Reference proteome</keyword>
<reference evidence="2" key="1">
    <citation type="submission" date="2020-04" db="EMBL/GenBank/DDBJ databases">
        <title>A desert anoxygenic phototrophic bacterium fixes CO2 using RubisCO under aerobic conditions.</title>
        <authorList>
            <person name="Tang K."/>
        </authorList>
    </citation>
    <scope>NUCLEOTIDE SEQUENCE [LARGE SCALE GENOMIC DNA]</scope>
    <source>
        <strain evidence="2">MIMtkB3</strain>
    </source>
</reference>
<dbReference type="Pfam" id="PF13439">
    <property type="entry name" value="Glyco_transf_4"/>
    <property type="match status" value="1"/>
</dbReference>
<dbReference type="SUPFAM" id="SSF53756">
    <property type="entry name" value="UDP-Glycosyltransferase/glycogen phosphorylase"/>
    <property type="match status" value="1"/>
</dbReference>
<dbReference type="CDD" id="cd03802">
    <property type="entry name" value="GT4_AviGT4-like"/>
    <property type="match status" value="1"/>
</dbReference>
<proteinExistence type="predicted"/>
<dbReference type="InterPro" id="IPR028098">
    <property type="entry name" value="Glyco_trans_4-like_N"/>
</dbReference>
<evidence type="ECO:0000313" key="3">
    <source>
        <dbReference type="Proteomes" id="UP000501891"/>
    </source>
</evidence>
<name>A0A858R4U6_9PROT</name>
<accession>A0A858R4U6</accession>
<dbReference type="Proteomes" id="UP000501891">
    <property type="component" value="Chromosome"/>
</dbReference>
<evidence type="ECO:0000313" key="2">
    <source>
        <dbReference type="EMBL" id="QJE72407.1"/>
    </source>
</evidence>
<feature type="domain" description="Glycosyltransferase subfamily 4-like N-terminal" evidence="1">
    <location>
        <begin position="20"/>
        <end position="124"/>
    </location>
</feature>